<dbReference type="AlphaFoldDB" id="A0A392V6J3"/>
<dbReference type="EMBL" id="LXQA011053968">
    <property type="protein sequence ID" value="MCI82889.1"/>
    <property type="molecule type" value="Genomic_DNA"/>
</dbReference>
<reference evidence="2 3" key="1">
    <citation type="journal article" date="2018" name="Front. Plant Sci.">
        <title>Red Clover (Trifolium pratense) and Zigzag Clover (T. medium) - A Picture of Genomic Similarities and Differences.</title>
        <authorList>
            <person name="Dluhosova J."/>
            <person name="Istvanek J."/>
            <person name="Nedelnik J."/>
            <person name="Repkova J."/>
        </authorList>
    </citation>
    <scope>NUCLEOTIDE SEQUENCE [LARGE SCALE GENOMIC DNA]</scope>
    <source>
        <strain evidence="3">cv. 10/8</strain>
        <tissue evidence="2">Leaf</tissue>
    </source>
</reference>
<dbReference type="Proteomes" id="UP000265520">
    <property type="component" value="Unassembled WGS sequence"/>
</dbReference>
<proteinExistence type="predicted"/>
<keyword evidence="3" id="KW-1185">Reference proteome</keyword>
<feature type="region of interest" description="Disordered" evidence="1">
    <location>
        <begin position="1"/>
        <end position="21"/>
    </location>
</feature>
<name>A0A392V6J3_9FABA</name>
<sequence>GSDEAPVGNPVTSDNQRPLAKHVAWRPKNIARRQSTNMKDFVAV</sequence>
<feature type="non-terminal residue" evidence="2">
    <location>
        <position position="1"/>
    </location>
</feature>
<protein>
    <submittedName>
        <fullName evidence="2">Uncharacterized protein</fullName>
    </submittedName>
</protein>
<evidence type="ECO:0000313" key="3">
    <source>
        <dbReference type="Proteomes" id="UP000265520"/>
    </source>
</evidence>
<evidence type="ECO:0000313" key="2">
    <source>
        <dbReference type="EMBL" id="MCI82889.1"/>
    </source>
</evidence>
<accession>A0A392V6J3</accession>
<comment type="caution">
    <text evidence="2">The sequence shown here is derived from an EMBL/GenBank/DDBJ whole genome shotgun (WGS) entry which is preliminary data.</text>
</comment>
<organism evidence="2 3">
    <name type="scientific">Trifolium medium</name>
    <dbReference type="NCBI Taxonomy" id="97028"/>
    <lineage>
        <taxon>Eukaryota</taxon>
        <taxon>Viridiplantae</taxon>
        <taxon>Streptophyta</taxon>
        <taxon>Embryophyta</taxon>
        <taxon>Tracheophyta</taxon>
        <taxon>Spermatophyta</taxon>
        <taxon>Magnoliopsida</taxon>
        <taxon>eudicotyledons</taxon>
        <taxon>Gunneridae</taxon>
        <taxon>Pentapetalae</taxon>
        <taxon>rosids</taxon>
        <taxon>fabids</taxon>
        <taxon>Fabales</taxon>
        <taxon>Fabaceae</taxon>
        <taxon>Papilionoideae</taxon>
        <taxon>50 kb inversion clade</taxon>
        <taxon>NPAAA clade</taxon>
        <taxon>Hologalegina</taxon>
        <taxon>IRL clade</taxon>
        <taxon>Trifolieae</taxon>
        <taxon>Trifolium</taxon>
    </lineage>
</organism>
<evidence type="ECO:0000256" key="1">
    <source>
        <dbReference type="SAM" id="MobiDB-lite"/>
    </source>
</evidence>